<protein>
    <submittedName>
        <fullName evidence="2">Uncharacterized protein</fullName>
    </submittedName>
</protein>
<dbReference type="AlphaFoldDB" id="A0A382G5E0"/>
<organism evidence="2">
    <name type="scientific">marine metagenome</name>
    <dbReference type="NCBI Taxonomy" id="408172"/>
    <lineage>
        <taxon>unclassified sequences</taxon>
        <taxon>metagenomes</taxon>
        <taxon>ecological metagenomes</taxon>
    </lineage>
</organism>
<keyword evidence="1" id="KW-1133">Transmembrane helix</keyword>
<accession>A0A382G5E0</accession>
<reference evidence="2" key="1">
    <citation type="submission" date="2018-05" db="EMBL/GenBank/DDBJ databases">
        <authorList>
            <person name="Lanie J.A."/>
            <person name="Ng W.-L."/>
            <person name="Kazmierczak K.M."/>
            <person name="Andrzejewski T.M."/>
            <person name="Davidsen T.M."/>
            <person name="Wayne K.J."/>
            <person name="Tettelin H."/>
            <person name="Glass J.I."/>
            <person name="Rusch D."/>
            <person name="Podicherti R."/>
            <person name="Tsui H.-C.T."/>
            <person name="Winkler M.E."/>
        </authorList>
    </citation>
    <scope>NUCLEOTIDE SEQUENCE</scope>
</reference>
<feature type="transmembrane region" description="Helical" evidence="1">
    <location>
        <begin position="20"/>
        <end position="40"/>
    </location>
</feature>
<sequence length="42" mass="4855">MLDEAPDRESTQLKFQRTLIHVLIVQVVVLVLLGFLQILYTT</sequence>
<gene>
    <name evidence="2" type="ORF">METZ01_LOCUS222698</name>
</gene>
<evidence type="ECO:0000256" key="1">
    <source>
        <dbReference type="SAM" id="Phobius"/>
    </source>
</evidence>
<dbReference type="EMBL" id="UINC01053388">
    <property type="protein sequence ID" value="SVB69844.1"/>
    <property type="molecule type" value="Genomic_DNA"/>
</dbReference>
<proteinExistence type="predicted"/>
<keyword evidence="1" id="KW-0472">Membrane</keyword>
<keyword evidence="1" id="KW-0812">Transmembrane</keyword>
<name>A0A382G5E0_9ZZZZ</name>
<evidence type="ECO:0000313" key="2">
    <source>
        <dbReference type="EMBL" id="SVB69844.1"/>
    </source>
</evidence>